<evidence type="ECO:0000259" key="1">
    <source>
        <dbReference type="Pfam" id="PF13784"/>
    </source>
</evidence>
<organism evidence="2 3">
    <name type="scientific">Chloracidobacterium validum</name>
    <dbReference type="NCBI Taxonomy" id="2821543"/>
    <lineage>
        <taxon>Bacteria</taxon>
        <taxon>Pseudomonadati</taxon>
        <taxon>Acidobacteriota</taxon>
        <taxon>Terriglobia</taxon>
        <taxon>Terriglobales</taxon>
        <taxon>Acidobacteriaceae</taxon>
        <taxon>Chloracidobacterium</taxon>
    </lineage>
</organism>
<feature type="domain" description="Fic/DOC N-terminal" evidence="1">
    <location>
        <begin position="41"/>
        <end position="91"/>
    </location>
</feature>
<name>A0ABX8BFT0_9BACT</name>
<dbReference type="Proteomes" id="UP000676506">
    <property type="component" value="Chromosome 2"/>
</dbReference>
<protein>
    <recommendedName>
        <fullName evidence="1">Fic/DOC N-terminal domain-containing protein</fullName>
    </recommendedName>
</protein>
<reference evidence="2 3" key="1">
    <citation type="submission" date="2021-03" db="EMBL/GenBank/DDBJ databases">
        <title>Genomic and phenotypic characterization of Chloracidobacterium isolates provides evidence for multiple species.</title>
        <authorList>
            <person name="Saini M.K."/>
            <person name="Costas A.M.G."/>
            <person name="Tank M."/>
            <person name="Bryant D.A."/>
        </authorList>
    </citation>
    <scope>NUCLEOTIDE SEQUENCE [LARGE SCALE GENOMIC DNA]</scope>
    <source>
        <strain evidence="2 3">BV2-C</strain>
    </source>
</reference>
<evidence type="ECO:0000313" key="2">
    <source>
        <dbReference type="EMBL" id="QUW04529.1"/>
    </source>
</evidence>
<sequence>MKRGLTGPYQTTVTGGETVRAFLPDPLPPQPPLEMTDQRQRLLERATLALGRLDSVTLLLPDPDLFLYAYVRREAVLSSQIEGTQSTLDQLE</sequence>
<dbReference type="EMBL" id="CP072649">
    <property type="protein sequence ID" value="QUW04529.1"/>
    <property type="molecule type" value="Genomic_DNA"/>
</dbReference>
<dbReference type="Pfam" id="PF13784">
    <property type="entry name" value="Fic_N"/>
    <property type="match status" value="1"/>
</dbReference>
<gene>
    <name evidence="2" type="ORF">J8C06_12135</name>
</gene>
<evidence type="ECO:0000313" key="3">
    <source>
        <dbReference type="Proteomes" id="UP000676506"/>
    </source>
</evidence>
<proteinExistence type="predicted"/>
<dbReference type="InterPro" id="IPR025758">
    <property type="entry name" value="Fic/DOC_N"/>
</dbReference>
<accession>A0ABX8BFT0</accession>
<keyword evidence="3" id="KW-1185">Reference proteome</keyword>